<comment type="caution">
    <text evidence="1">The sequence shown here is derived from an EMBL/GenBank/DDBJ whole genome shotgun (WGS) entry which is preliminary data.</text>
</comment>
<keyword evidence="2" id="KW-1185">Reference proteome</keyword>
<dbReference type="EMBL" id="PDCK01000043">
    <property type="protein sequence ID" value="PRQ29659.1"/>
    <property type="molecule type" value="Genomic_DNA"/>
</dbReference>
<accession>A0A2P6Q664</accession>
<name>A0A2P6Q664_ROSCH</name>
<dbReference type="AlphaFoldDB" id="A0A2P6Q664"/>
<sequence>MSDFVPRDITCIYFIDVGFALGSLKSDTLFSIRCRGQLLEIQLCYGLLHMFQKELDVCTRV</sequence>
<dbReference type="Gramene" id="PRQ29659">
    <property type="protein sequence ID" value="PRQ29659"/>
    <property type="gene ID" value="RchiOBHm_Chr5g0016201"/>
</dbReference>
<protein>
    <submittedName>
        <fullName evidence="1">Uncharacterized protein</fullName>
    </submittedName>
</protein>
<proteinExistence type="predicted"/>
<organism evidence="1 2">
    <name type="scientific">Rosa chinensis</name>
    <name type="common">China rose</name>
    <dbReference type="NCBI Taxonomy" id="74649"/>
    <lineage>
        <taxon>Eukaryota</taxon>
        <taxon>Viridiplantae</taxon>
        <taxon>Streptophyta</taxon>
        <taxon>Embryophyta</taxon>
        <taxon>Tracheophyta</taxon>
        <taxon>Spermatophyta</taxon>
        <taxon>Magnoliopsida</taxon>
        <taxon>eudicotyledons</taxon>
        <taxon>Gunneridae</taxon>
        <taxon>Pentapetalae</taxon>
        <taxon>rosids</taxon>
        <taxon>fabids</taxon>
        <taxon>Rosales</taxon>
        <taxon>Rosaceae</taxon>
        <taxon>Rosoideae</taxon>
        <taxon>Rosoideae incertae sedis</taxon>
        <taxon>Rosa</taxon>
    </lineage>
</organism>
<gene>
    <name evidence="1" type="ORF">RchiOBHm_Chr5g0016201</name>
</gene>
<reference evidence="1 2" key="1">
    <citation type="journal article" date="2018" name="Nat. Genet.">
        <title>The Rosa genome provides new insights in the design of modern roses.</title>
        <authorList>
            <person name="Bendahmane M."/>
        </authorList>
    </citation>
    <scope>NUCLEOTIDE SEQUENCE [LARGE SCALE GENOMIC DNA]</scope>
    <source>
        <strain evidence="2">cv. Old Blush</strain>
    </source>
</reference>
<dbReference type="Proteomes" id="UP000238479">
    <property type="component" value="Chromosome 5"/>
</dbReference>
<evidence type="ECO:0000313" key="2">
    <source>
        <dbReference type="Proteomes" id="UP000238479"/>
    </source>
</evidence>
<evidence type="ECO:0000313" key="1">
    <source>
        <dbReference type="EMBL" id="PRQ29659.1"/>
    </source>
</evidence>